<proteinExistence type="predicted"/>
<feature type="compositionally biased region" description="Low complexity" evidence="1">
    <location>
        <begin position="251"/>
        <end position="260"/>
    </location>
</feature>
<dbReference type="EMBL" id="CYSF01000017">
    <property type="protein sequence ID" value="CUH85588.1"/>
    <property type="molecule type" value="Genomic_DNA"/>
</dbReference>
<keyword evidence="3" id="KW-0378">Hydrolase</keyword>
<dbReference type="Proteomes" id="UP000051681">
    <property type="component" value="Unassembled WGS sequence"/>
</dbReference>
<dbReference type="CDD" id="cd12797">
    <property type="entry name" value="M23_peptidase"/>
    <property type="match status" value="1"/>
</dbReference>
<dbReference type="CDD" id="cd00118">
    <property type="entry name" value="LysM"/>
    <property type="match status" value="2"/>
</dbReference>
<dbReference type="InterPro" id="IPR011055">
    <property type="entry name" value="Dup_hybrid_motif"/>
</dbReference>
<dbReference type="InterPro" id="IPR036779">
    <property type="entry name" value="LysM_dom_sf"/>
</dbReference>
<gene>
    <name evidence="3" type="primary">nlpD</name>
    <name evidence="3" type="ORF">TM5383_02822</name>
</gene>
<organism evidence="3 4">
    <name type="scientific">Thalassovita mediterranea</name>
    <dbReference type="NCBI Taxonomy" id="340021"/>
    <lineage>
        <taxon>Bacteria</taxon>
        <taxon>Pseudomonadati</taxon>
        <taxon>Pseudomonadota</taxon>
        <taxon>Alphaproteobacteria</taxon>
        <taxon>Rhodobacterales</taxon>
        <taxon>Roseobacteraceae</taxon>
        <taxon>Thalassovita</taxon>
    </lineage>
</organism>
<dbReference type="PANTHER" id="PTHR21666">
    <property type="entry name" value="PEPTIDASE-RELATED"/>
    <property type="match status" value="1"/>
</dbReference>
<protein>
    <submittedName>
        <fullName evidence="3">Murein hydrolase activator NlpD</fullName>
    </submittedName>
</protein>
<feature type="compositionally biased region" description="Polar residues" evidence="1">
    <location>
        <begin position="153"/>
        <end position="164"/>
    </location>
</feature>
<dbReference type="Pfam" id="PF01476">
    <property type="entry name" value="LysM"/>
    <property type="match status" value="2"/>
</dbReference>
<dbReference type="AlphaFoldDB" id="A0A0P1GSM9"/>
<feature type="domain" description="LysM" evidence="2">
    <location>
        <begin position="78"/>
        <end position="122"/>
    </location>
</feature>
<evidence type="ECO:0000313" key="4">
    <source>
        <dbReference type="Proteomes" id="UP000051681"/>
    </source>
</evidence>
<feature type="region of interest" description="Disordered" evidence="1">
    <location>
        <begin position="153"/>
        <end position="192"/>
    </location>
</feature>
<sequence>MAPEKAEEPEMPTLRPFTRPQLTLLGGAFLLAACSQPLDFDLRGNFNEAFNTADAAQNITADRPRPDQRGIISYPNYQVAVARRGDTVSDVAQRIGVNAQDLARHNGLETSSLLRPDEVLALPRRVSETAGGPIQPPSGVDIAALAGSAIDNASPQGVQTSTLDPVQPADNKDAKAVLPGADAPQTGVEPLQHRVARGETVYTISRLYGVSVKSLAEWNGLGPDFAIREGQFLLVPTASTSEIKPRNAAASGSVPGQGTPTPTPPSASKPLPREKTATAAQAQSQQTQAAQKRAPDLGKTQSASSSRMGFPVNGSIIREYSKGKNEGIDISAAPGTAIKAAANGTVAAITASADKVPIVVVKHPDNLLSVYANVSGITVSKGDSVKRGQTIAKIRSGESNYVHFEVRKGFNSVDPMPYLN</sequence>
<keyword evidence="4" id="KW-1185">Reference proteome</keyword>
<dbReference type="SUPFAM" id="SSF51261">
    <property type="entry name" value="Duplicated hybrid motif"/>
    <property type="match status" value="1"/>
</dbReference>
<feature type="domain" description="LysM" evidence="2">
    <location>
        <begin position="191"/>
        <end position="235"/>
    </location>
</feature>
<accession>A0A0P1GSM9</accession>
<name>A0A0P1GSM9_9RHOB</name>
<feature type="compositionally biased region" description="Low complexity" evidence="1">
    <location>
        <begin position="277"/>
        <end position="291"/>
    </location>
</feature>
<evidence type="ECO:0000259" key="2">
    <source>
        <dbReference type="PROSITE" id="PS51782"/>
    </source>
</evidence>
<dbReference type="InterPro" id="IPR018392">
    <property type="entry name" value="LysM"/>
</dbReference>
<dbReference type="GO" id="GO:0004222">
    <property type="term" value="F:metalloendopeptidase activity"/>
    <property type="evidence" value="ECO:0007669"/>
    <property type="project" value="TreeGrafter"/>
</dbReference>
<feature type="region of interest" description="Disordered" evidence="1">
    <location>
        <begin position="243"/>
        <end position="309"/>
    </location>
</feature>
<reference evidence="3 4" key="1">
    <citation type="submission" date="2015-09" db="EMBL/GenBank/DDBJ databases">
        <authorList>
            <consortium name="Swine Surveillance"/>
        </authorList>
    </citation>
    <scope>NUCLEOTIDE SEQUENCE [LARGE SCALE GENOMIC DNA]</scope>
    <source>
        <strain evidence="3 4">CECT 8383</strain>
    </source>
</reference>
<dbReference type="Gene3D" id="3.10.350.10">
    <property type="entry name" value="LysM domain"/>
    <property type="match status" value="2"/>
</dbReference>
<dbReference type="Gene3D" id="2.70.70.10">
    <property type="entry name" value="Glucose Permease (Domain IIA)"/>
    <property type="match status" value="1"/>
</dbReference>
<dbReference type="InterPro" id="IPR050570">
    <property type="entry name" value="Cell_wall_metabolism_enzyme"/>
</dbReference>
<dbReference type="InterPro" id="IPR016047">
    <property type="entry name" value="M23ase_b-sheet_dom"/>
</dbReference>
<dbReference type="STRING" id="340021.TM5383_02822"/>
<dbReference type="Pfam" id="PF01551">
    <property type="entry name" value="Peptidase_M23"/>
    <property type="match status" value="1"/>
</dbReference>
<evidence type="ECO:0000313" key="3">
    <source>
        <dbReference type="EMBL" id="CUH85588.1"/>
    </source>
</evidence>
<evidence type="ECO:0000256" key="1">
    <source>
        <dbReference type="SAM" id="MobiDB-lite"/>
    </source>
</evidence>
<dbReference type="PANTHER" id="PTHR21666:SF270">
    <property type="entry name" value="MUREIN HYDROLASE ACTIVATOR ENVC"/>
    <property type="match status" value="1"/>
</dbReference>
<dbReference type="PROSITE" id="PS51782">
    <property type="entry name" value="LYSM"/>
    <property type="match status" value="2"/>
</dbReference>
<dbReference type="SUPFAM" id="SSF54106">
    <property type="entry name" value="LysM domain"/>
    <property type="match status" value="2"/>
</dbReference>
<dbReference type="PROSITE" id="PS51257">
    <property type="entry name" value="PROKAR_LIPOPROTEIN"/>
    <property type="match status" value="1"/>
</dbReference>
<dbReference type="SMART" id="SM00257">
    <property type="entry name" value="LysM"/>
    <property type="match status" value="2"/>
</dbReference>